<dbReference type="PANTHER" id="PTHR30038:SF0">
    <property type="entry name" value="TUNGSTEN-CONTAINING ALDEHYDE FERREDOXIN OXIDOREDUCTASE"/>
    <property type="match status" value="1"/>
</dbReference>
<evidence type="ECO:0000256" key="4">
    <source>
        <dbReference type="ARBA" id="ARBA00022723"/>
    </source>
</evidence>
<dbReference type="GO" id="GO:0046872">
    <property type="term" value="F:metal ion binding"/>
    <property type="evidence" value="ECO:0007669"/>
    <property type="project" value="UniProtKB-KW"/>
</dbReference>
<evidence type="ECO:0000256" key="6">
    <source>
        <dbReference type="ARBA" id="ARBA00023004"/>
    </source>
</evidence>
<dbReference type="SUPFAM" id="SSF48310">
    <property type="entry name" value="Aldehyde ferredoxin oxidoreductase, C-terminal domains"/>
    <property type="match status" value="1"/>
</dbReference>
<dbReference type="Proteomes" id="UP000611629">
    <property type="component" value="Unassembled WGS sequence"/>
</dbReference>
<evidence type="ECO:0000256" key="7">
    <source>
        <dbReference type="ARBA" id="ARBA00023014"/>
    </source>
</evidence>
<evidence type="ECO:0000256" key="3">
    <source>
        <dbReference type="ARBA" id="ARBA00022485"/>
    </source>
</evidence>
<dbReference type="InterPro" id="IPR036503">
    <property type="entry name" value="Ald_Fedxn_OxRdtase_N_sf"/>
</dbReference>
<dbReference type="InterPro" id="IPR001203">
    <property type="entry name" value="OxRdtase_Ald_Fedxn_C"/>
</dbReference>
<dbReference type="InterPro" id="IPR051919">
    <property type="entry name" value="W-dependent_AOR"/>
</dbReference>
<dbReference type="InterPro" id="IPR013983">
    <property type="entry name" value="Ald_Fedxn_OxRdtase_N"/>
</dbReference>
<feature type="domain" description="Aldehyde ferredoxin oxidoreductase N-terminal" evidence="9">
    <location>
        <begin position="1"/>
        <end position="205"/>
    </location>
</feature>
<organism evidence="10 11">
    <name type="scientific">Sedimentibacter hydroxybenzoicus DSM 7310</name>
    <dbReference type="NCBI Taxonomy" id="1123245"/>
    <lineage>
        <taxon>Bacteria</taxon>
        <taxon>Bacillati</taxon>
        <taxon>Bacillota</taxon>
        <taxon>Tissierellia</taxon>
        <taxon>Sedimentibacter</taxon>
    </lineage>
</organism>
<evidence type="ECO:0000259" key="9">
    <source>
        <dbReference type="SMART" id="SM00790"/>
    </source>
</evidence>
<dbReference type="SUPFAM" id="SSF56228">
    <property type="entry name" value="Aldehyde ferredoxin oxidoreductase, N-terminal domain"/>
    <property type="match status" value="1"/>
</dbReference>
<keyword evidence="7" id="KW-0411">Iron-sulfur</keyword>
<dbReference type="Gene3D" id="1.10.569.10">
    <property type="entry name" value="Aldehyde Ferredoxin Oxidoreductase Protein, subunit A, domain 2"/>
    <property type="match status" value="1"/>
</dbReference>
<keyword evidence="5" id="KW-0560">Oxidoreductase</keyword>
<proteinExistence type="inferred from homology"/>
<keyword evidence="3" id="KW-0004">4Fe-4S</keyword>
<accession>A0A974BKG2</accession>
<comment type="cofactor">
    <cofactor evidence="1">
        <name>[4Fe-4S] cluster</name>
        <dbReference type="ChEBI" id="CHEBI:49883"/>
    </cofactor>
</comment>
<protein>
    <submittedName>
        <fullName evidence="10">Aldehyde ferredoxin oxidoreductase</fullName>
    </submittedName>
</protein>
<evidence type="ECO:0000256" key="5">
    <source>
        <dbReference type="ARBA" id="ARBA00023002"/>
    </source>
</evidence>
<evidence type="ECO:0000313" key="11">
    <source>
        <dbReference type="Proteomes" id="UP000611629"/>
    </source>
</evidence>
<evidence type="ECO:0000256" key="8">
    <source>
        <dbReference type="ARBA" id="ARBA00049934"/>
    </source>
</evidence>
<name>A0A974BKG2_SEDHY</name>
<sequence>MSSIIRVNMTTHEIKSEINKDYEFLGGRSLSSRIVYDEVEPTCEPLGRKNKLVIAMGLLSGTIASSASRISIGAKSPLTNGIKETNCGGVAGGKLSKCGVQAIIIEGKSEDDKCYVLVITKDGYKLEVMNKLKYLGNYDTVENLYNKYGRKTGILCVGPTGERGLRGACIASSDSIGELKFAARGGLGAVMGSKGLKAIVVDDKGCNLITYKDKEKFIELAKDYNKKLASDPKVTGTYHNYGTTAIVKAVNGMGALPTCNFRYGSTEHVSDLSGEKMNELILSRGGEGKLALSCMEICAIRCSTIYPDKDGKKLVSTMQYENIALLGSNLGMKNLDQVAQLNYEINNLGLDTIETGCALGVALDMGYGRFGCIEDCMALINEISRNTPLGRLIGNGALLTGQILGCDRIPTGKGQGFAGYDPRALKGNGVTYSMSTMGGDHTAGNCFGSRATVDPLGTESQGELSRTLQIQIGTLDCIGLCMFARGPLFADASILANIVNYRSGSSFDKDTIWELGIETLKLEREFNIKAGVSPAHDKLPEYLYEEPLSPTNAVFDLTEEEMLKAIV</sequence>
<comment type="cofactor">
    <cofactor evidence="8">
        <name>tungstopterin</name>
        <dbReference type="ChEBI" id="CHEBI:30402"/>
    </cofactor>
</comment>
<evidence type="ECO:0000256" key="2">
    <source>
        <dbReference type="ARBA" id="ARBA00011032"/>
    </source>
</evidence>
<dbReference type="Gene3D" id="1.10.599.10">
    <property type="entry name" value="Aldehyde Ferredoxin Oxidoreductase Protein, subunit A, domain 3"/>
    <property type="match status" value="1"/>
</dbReference>
<evidence type="ECO:0000256" key="1">
    <source>
        <dbReference type="ARBA" id="ARBA00001966"/>
    </source>
</evidence>
<comment type="caution">
    <text evidence="10">The sequence shown here is derived from an EMBL/GenBank/DDBJ whole genome shotgun (WGS) entry which is preliminary data.</text>
</comment>
<evidence type="ECO:0000313" key="10">
    <source>
        <dbReference type="EMBL" id="NYB74823.1"/>
    </source>
</evidence>
<dbReference type="Gene3D" id="3.60.9.10">
    <property type="entry name" value="Aldehyde ferredoxin oxidoreductase, N-terminal domain"/>
    <property type="match status" value="1"/>
</dbReference>
<keyword evidence="11" id="KW-1185">Reference proteome</keyword>
<dbReference type="InterPro" id="IPR013985">
    <property type="entry name" value="Ald_Fedxn_OxRdtase_dom3"/>
</dbReference>
<gene>
    <name evidence="10" type="ORF">HZF24_11810</name>
</gene>
<dbReference type="AlphaFoldDB" id="A0A974BKG2"/>
<dbReference type="SMART" id="SM00790">
    <property type="entry name" value="AFOR_N"/>
    <property type="match status" value="1"/>
</dbReference>
<dbReference type="GO" id="GO:0051539">
    <property type="term" value="F:4 iron, 4 sulfur cluster binding"/>
    <property type="evidence" value="ECO:0007669"/>
    <property type="project" value="UniProtKB-KW"/>
</dbReference>
<dbReference type="GO" id="GO:0009055">
    <property type="term" value="F:electron transfer activity"/>
    <property type="evidence" value="ECO:0007669"/>
    <property type="project" value="InterPro"/>
</dbReference>
<dbReference type="RefSeq" id="WP_179238526.1">
    <property type="nucleotide sequence ID" value="NZ_JACBNQ010000013.1"/>
</dbReference>
<keyword evidence="6" id="KW-0408">Iron</keyword>
<dbReference type="InterPro" id="IPR036021">
    <property type="entry name" value="Tungsten_al_ferr_oxy-like_C"/>
</dbReference>
<dbReference type="PANTHER" id="PTHR30038">
    <property type="entry name" value="ALDEHYDE FERREDOXIN OXIDOREDUCTASE"/>
    <property type="match status" value="1"/>
</dbReference>
<dbReference type="Pfam" id="PF01314">
    <property type="entry name" value="AFOR_C"/>
    <property type="match status" value="1"/>
</dbReference>
<keyword evidence="4" id="KW-0479">Metal-binding</keyword>
<dbReference type="InterPro" id="IPR013984">
    <property type="entry name" value="Ald_Fedxn_OxRdtase_dom2"/>
</dbReference>
<dbReference type="EMBL" id="JACBNQ010000013">
    <property type="protein sequence ID" value="NYB74823.1"/>
    <property type="molecule type" value="Genomic_DNA"/>
</dbReference>
<reference evidence="10" key="1">
    <citation type="submission" date="2020-07" db="EMBL/GenBank/DDBJ databases">
        <title>Genomic analysis of a strain of Sedimentibacter Hydroxybenzoicus DSM7310.</title>
        <authorList>
            <person name="Ma S."/>
        </authorList>
    </citation>
    <scope>NUCLEOTIDE SEQUENCE</scope>
    <source>
        <strain evidence="10">DSM 7310</strain>
    </source>
</reference>
<dbReference type="Pfam" id="PF02730">
    <property type="entry name" value="AFOR_N"/>
    <property type="match status" value="1"/>
</dbReference>
<dbReference type="GO" id="GO:0016625">
    <property type="term" value="F:oxidoreductase activity, acting on the aldehyde or oxo group of donors, iron-sulfur protein as acceptor"/>
    <property type="evidence" value="ECO:0007669"/>
    <property type="project" value="InterPro"/>
</dbReference>
<comment type="similarity">
    <text evidence="2">Belongs to the AOR/FOR family.</text>
</comment>